<feature type="transmembrane region" description="Helical" evidence="1">
    <location>
        <begin position="21"/>
        <end position="42"/>
    </location>
</feature>
<keyword evidence="3" id="KW-1185">Reference proteome</keyword>
<sequence length="55" mass="6231">MTFREFYRIETTTGRTPARALAVWLGIRSLFAVELVVMAAFIGTAPEELMRQAKL</sequence>
<name>A0ABT2GWP0_9MICO</name>
<protein>
    <submittedName>
        <fullName evidence="2">Uncharacterized protein</fullName>
    </submittedName>
</protein>
<organism evidence="2 3">
    <name type="scientific">Herbiconiux daphne</name>
    <dbReference type="NCBI Taxonomy" id="2970914"/>
    <lineage>
        <taxon>Bacteria</taxon>
        <taxon>Bacillati</taxon>
        <taxon>Actinomycetota</taxon>
        <taxon>Actinomycetes</taxon>
        <taxon>Micrococcales</taxon>
        <taxon>Microbacteriaceae</taxon>
        <taxon>Herbiconiux</taxon>
    </lineage>
</organism>
<comment type="caution">
    <text evidence="2">The sequence shown here is derived from an EMBL/GenBank/DDBJ whole genome shotgun (WGS) entry which is preliminary data.</text>
</comment>
<evidence type="ECO:0000256" key="1">
    <source>
        <dbReference type="SAM" id="Phobius"/>
    </source>
</evidence>
<keyword evidence="1" id="KW-1133">Transmembrane helix</keyword>
<accession>A0ABT2GWP0</accession>
<proteinExistence type="predicted"/>
<dbReference type="Proteomes" id="UP001165586">
    <property type="component" value="Unassembled WGS sequence"/>
</dbReference>
<reference evidence="2" key="1">
    <citation type="submission" date="2022-08" db="EMBL/GenBank/DDBJ databases">
        <authorList>
            <person name="Deng Y."/>
            <person name="Han X.-F."/>
            <person name="Zhang Y.-Q."/>
        </authorList>
    </citation>
    <scope>NUCLEOTIDE SEQUENCE</scope>
    <source>
        <strain evidence="2">CPCC 203386</strain>
    </source>
</reference>
<dbReference type="EMBL" id="JANLCJ010000001">
    <property type="protein sequence ID" value="MCS5732377.1"/>
    <property type="molecule type" value="Genomic_DNA"/>
</dbReference>
<gene>
    <name evidence="2" type="ORF">N1032_01290</name>
</gene>
<evidence type="ECO:0000313" key="2">
    <source>
        <dbReference type="EMBL" id="MCS5732377.1"/>
    </source>
</evidence>
<keyword evidence="1" id="KW-0472">Membrane</keyword>
<dbReference type="RefSeq" id="WP_259536985.1">
    <property type="nucleotide sequence ID" value="NZ_JANLCJ010000001.1"/>
</dbReference>
<keyword evidence="1" id="KW-0812">Transmembrane</keyword>
<evidence type="ECO:0000313" key="3">
    <source>
        <dbReference type="Proteomes" id="UP001165586"/>
    </source>
</evidence>